<reference evidence="1 2" key="1">
    <citation type="submission" date="2024-03" db="EMBL/GenBank/DDBJ databases">
        <title>Novel species of the genus Variovorax.</title>
        <authorList>
            <person name="Liu Q."/>
            <person name="Xin Y.-H."/>
        </authorList>
    </citation>
    <scope>NUCLEOTIDE SEQUENCE [LARGE SCALE GENOMIC DNA]</scope>
    <source>
        <strain evidence="1 2">KACC 18900</strain>
    </source>
</reference>
<evidence type="ECO:0000313" key="1">
    <source>
        <dbReference type="EMBL" id="MEJ8849936.1"/>
    </source>
</evidence>
<comment type="caution">
    <text evidence="1">The sequence shown here is derived from an EMBL/GenBank/DDBJ whole genome shotgun (WGS) entry which is preliminary data.</text>
</comment>
<evidence type="ECO:0000313" key="2">
    <source>
        <dbReference type="Proteomes" id="UP001385892"/>
    </source>
</evidence>
<gene>
    <name evidence="1" type="ORF">WKW82_25045</name>
</gene>
<organism evidence="1 2">
    <name type="scientific">Variovorax rhizosphaerae</name>
    <dbReference type="NCBI Taxonomy" id="1836200"/>
    <lineage>
        <taxon>Bacteria</taxon>
        <taxon>Pseudomonadati</taxon>
        <taxon>Pseudomonadota</taxon>
        <taxon>Betaproteobacteria</taxon>
        <taxon>Burkholderiales</taxon>
        <taxon>Comamonadaceae</taxon>
        <taxon>Variovorax</taxon>
    </lineage>
</organism>
<protein>
    <recommendedName>
        <fullName evidence="3">Secreted protein</fullName>
    </recommendedName>
</protein>
<sequence>MCAKIAVVTVQPIVAWCRAAMSSPMPNTVASRPSGTPRIAASTSWGEGVAIVPPPRRARIASGMGFTFGRCG</sequence>
<accession>A0ABU8WQX2</accession>
<proteinExistence type="predicted"/>
<dbReference type="RefSeq" id="WP_340345090.1">
    <property type="nucleotide sequence ID" value="NZ_JBBKZT010000012.1"/>
</dbReference>
<dbReference type="EMBL" id="JBBKZT010000012">
    <property type="protein sequence ID" value="MEJ8849936.1"/>
    <property type="molecule type" value="Genomic_DNA"/>
</dbReference>
<keyword evidence="2" id="KW-1185">Reference proteome</keyword>
<evidence type="ECO:0008006" key="3">
    <source>
        <dbReference type="Google" id="ProtNLM"/>
    </source>
</evidence>
<name>A0ABU8WQX2_9BURK</name>
<dbReference type="Proteomes" id="UP001385892">
    <property type="component" value="Unassembled WGS sequence"/>
</dbReference>